<proteinExistence type="inferred from homology"/>
<dbReference type="RefSeq" id="WP_115641606.1">
    <property type="nucleotide sequence ID" value="NZ_UFWZ01000001.1"/>
</dbReference>
<evidence type="ECO:0000256" key="2">
    <source>
        <dbReference type="ARBA" id="ARBA00013258"/>
    </source>
</evidence>
<evidence type="ECO:0000313" key="8">
    <source>
        <dbReference type="EMBL" id="SUY47678.1"/>
    </source>
</evidence>
<evidence type="ECO:0000256" key="3">
    <source>
        <dbReference type="ARBA" id="ARBA00022679"/>
    </source>
</evidence>
<evidence type="ECO:0000259" key="7">
    <source>
        <dbReference type="SMART" id="SM00827"/>
    </source>
</evidence>
<comment type="similarity">
    <text evidence="1">Belongs to the FabD family.</text>
</comment>
<dbReference type="InterPro" id="IPR014043">
    <property type="entry name" value="Acyl_transferase_dom"/>
</dbReference>
<evidence type="ECO:0000256" key="4">
    <source>
        <dbReference type="ARBA" id="ARBA00023315"/>
    </source>
</evidence>
<reference evidence="8 9" key="1">
    <citation type="submission" date="2018-06" db="EMBL/GenBank/DDBJ databases">
        <authorList>
            <consortium name="Pathogen Informatics"/>
            <person name="Doyle S."/>
        </authorList>
    </citation>
    <scope>NUCLEOTIDE SEQUENCE [LARGE SCALE GENOMIC DNA]</scope>
    <source>
        <strain evidence="8 9">NCTC9836</strain>
    </source>
</reference>
<name>A0A381JAB3_9CLOT</name>
<protein>
    <recommendedName>
        <fullName evidence="2">[acyl-carrier-protein] S-malonyltransferase</fullName>
        <ecNumber evidence="2">2.3.1.39</ecNumber>
    </recommendedName>
</protein>
<dbReference type="Gene3D" id="3.30.70.250">
    <property type="entry name" value="Malonyl-CoA ACP transacylase, ACP-binding"/>
    <property type="match status" value="1"/>
</dbReference>
<keyword evidence="4 8" id="KW-0012">Acyltransferase</keyword>
<dbReference type="GO" id="GO:0005829">
    <property type="term" value="C:cytosol"/>
    <property type="evidence" value="ECO:0007669"/>
    <property type="project" value="TreeGrafter"/>
</dbReference>
<dbReference type="SUPFAM" id="SSF52151">
    <property type="entry name" value="FabD/lysophospholipase-like"/>
    <property type="match status" value="1"/>
</dbReference>
<feature type="active site" evidence="6">
    <location>
        <position position="202"/>
    </location>
</feature>
<dbReference type="InterPro" id="IPR016035">
    <property type="entry name" value="Acyl_Trfase/lysoPLipase"/>
</dbReference>
<dbReference type="Pfam" id="PF00698">
    <property type="entry name" value="Acyl_transf_1"/>
    <property type="match status" value="1"/>
</dbReference>
<dbReference type="EMBL" id="UFWZ01000001">
    <property type="protein sequence ID" value="SUY47678.1"/>
    <property type="molecule type" value="Genomic_DNA"/>
</dbReference>
<sequence>MEDVVFMFPGVGVQNTGMGKSFYDNFKIVRETFEQASDILKRDIAQMCFMNSQKEKLFELANSQSALLTVCVAMHKVFVKETGIIPKYSMGHSLGEYSALCSAGAIEFSQALKLVEIRSEIITEVSKTMDGVMMWVINIDRQTIEEVCCEESKNENKVFISAFDSPSQFSISGDRNNVMKVAKQLEGKGALIYPLKMNGPFHSQLMYKATEKFKSELINYRFCEFKYPVISNMTGLPYDTSENIVDNLSLQLMKPIKWTSFIEFLENEGIERAIEIDPKNNLKYLMEKNTENIKTFSVENIADLSFVKTKSLNQSNEQNLELIGRCLGAIISTKNNNEDDDKYNKGATRCNMKSIA</sequence>
<dbReference type="SMART" id="SM00827">
    <property type="entry name" value="PKS_AT"/>
    <property type="match status" value="1"/>
</dbReference>
<keyword evidence="3 8" id="KW-0808">Transferase</keyword>
<organism evidence="8 9">
    <name type="scientific">Clostridium putrefaciens</name>
    <dbReference type="NCBI Taxonomy" id="99675"/>
    <lineage>
        <taxon>Bacteria</taxon>
        <taxon>Bacillati</taxon>
        <taxon>Bacillota</taxon>
        <taxon>Clostridia</taxon>
        <taxon>Eubacteriales</taxon>
        <taxon>Clostridiaceae</taxon>
        <taxon>Clostridium</taxon>
    </lineage>
</organism>
<dbReference type="Proteomes" id="UP000254664">
    <property type="component" value="Unassembled WGS sequence"/>
</dbReference>
<feature type="active site" evidence="6">
    <location>
        <position position="93"/>
    </location>
</feature>
<dbReference type="PANTHER" id="PTHR42681:SF1">
    <property type="entry name" value="MALONYL-COA-ACYL CARRIER PROTEIN TRANSACYLASE, MITOCHONDRIAL"/>
    <property type="match status" value="1"/>
</dbReference>
<comment type="catalytic activity">
    <reaction evidence="5">
        <text>holo-[ACP] + malonyl-CoA = malonyl-[ACP] + CoA</text>
        <dbReference type="Rhea" id="RHEA:41792"/>
        <dbReference type="Rhea" id="RHEA-COMP:9623"/>
        <dbReference type="Rhea" id="RHEA-COMP:9685"/>
        <dbReference type="ChEBI" id="CHEBI:57287"/>
        <dbReference type="ChEBI" id="CHEBI:57384"/>
        <dbReference type="ChEBI" id="CHEBI:64479"/>
        <dbReference type="ChEBI" id="CHEBI:78449"/>
        <dbReference type="EC" id="2.3.1.39"/>
    </reaction>
</comment>
<feature type="domain" description="Malonyl-CoA:ACP transacylase (MAT)" evidence="7">
    <location>
        <begin position="7"/>
        <end position="301"/>
    </location>
</feature>
<dbReference type="EC" id="2.3.1.39" evidence="2"/>
<evidence type="ECO:0000313" key="9">
    <source>
        <dbReference type="Proteomes" id="UP000254664"/>
    </source>
</evidence>
<dbReference type="InterPro" id="IPR016036">
    <property type="entry name" value="Malonyl_transacylase_ACP-bd"/>
</dbReference>
<dbReference type="SUPFAM" id="SSF55048">
    <property type="entry name" value="Probable ACP-binding domain of malonyl-CoA ACP transacylase"/>
    <property type="match status" value="1"/>
</dbReference>
<keyword evidence="9" id="KW-1185">Reference proteome</keyword>
<evidence type="ECO:0000256" key="5">
    <source>
        <dbReference type="ARBA" id="ARBA00048462"/>
    </source>
</evidence>
<dbReference type="GO" id="GO:0004314">
    <property type="term" value="F:[acyl-carrier-protein] S-malonyltransferase activity"/>
    <property type="evidence" value="ECO:0007669"/>
    <property type="project" value="UniProtKB-EC"/>
</dbReference>
<dbReference type="GO" id="GO:0006633">
    <property type="term" value="P:fatty acid biosynthetic process"/>
    <property type="evidence" value="ECO:0007669"/>
    <property type="project" value="TreeGrafter"/>
</dbReference>
<evidence type="ECO:0000256" key="6">
    <source>
        <dbReference type="PIRSR" id="PIRSR000446-1"/>
    </source>
</evidence>
<gene>
    <name evidence="8" type="primary">fenF</name>
    <name evidence="8" type="ORF">NCTC9836_02019</name>
</gene>
<dbReference type="PIRSF" id="PIRSF000446">
    <property type="entry name" value="Mct"/>
    <property type="match status" value="1"/>
</dbReference>
<dbReference type="InterPro" id="IPR050858">
    <property type="entry name" value="Mal-CoA-ACP_Trans/PKS_FabD"/>
</dbReference>
<dbReference type="InterPro" id="IPR001227">
    <property type="entry name" value="Ac_transferase_dom_sf"/>
</dbReference>
<dbReference type="Gene3D" id="3.40.366.10">
    <property type="entry name" value="Malonyl-Coenzyme A Acyl Carrier Protein, domain 2"/>
    <property type="match status" value="1"/>
</dbReference>
<evidence type="ECO:0000256" key="1">
    <source>
        <dbReference type="ARBA" id="ARBA00008217"/>
    </source>
</evidence>
<dbReference type="OrthoDB" id="9805460at2"/>
<dbReference type="PANTHER" id="PTHR42681">
    <property type="entry name" value="MALONYL-COA-ACYL CARRIER PROTEIN TRANSACYLASE, MITOCHONDRIAL"/>
    <property type="match status" value="1"/>
</dbReference>
<accession>A0A381JAB3</accession>
<dbReference type="AlphaFoldDB" id="A0A381JAB3"/>
<dbReference type="InterPro" id="IPR024925">
    <property type="entry name" value="Malonyl_CoA-ACP_transAc"/>
</dbReference>